<dbReference type="GO" id="GO:0016780">
    <property type="term" value="F:phosphotransferase activity, for other substituted phosphate groups"/>
    <property type="evidence" value="ECO:0007669"/>
    <property type="project" value="TreeGrafter"/>
</dbReference>
<feature type="transmembrane region" description="Helical" evidence="3">
    <location>
        <begin position="42"/>
        <end position="66"/>
    </location>
</feature>
<feature type="domain" description="Bacterial sugar transferase" evidence="4">
    <location>
        <begin position="275"/>
        <end position="442"/>
    </location>
</feature>
<feature type="transmembrane region" description="Helical" evidence="3">
    <location>
        <begin position="12"/>
        <end position="30"/>
    </location>
</feature>
<gene>
    <name evidence="5" type="ORF">LMG27198_01470</name>
</gene>
<dbReference type="EMBL" id="BSEC01000001">
    <property type="protein sequence ID" value="GLI91155.1"/>
    <property type="molecule type" value="Genomic_DNA"/>
</dbReference>
<dbReference type="PANTHER" id="PTHR30576:SF8">
    <property type="entry name" value="UNDECAPRENYL-PHOSPHATE GALACTOSE PHOSPHOTRANSFERASE"/>
    <property type="match status" value="1"/>
</dbReference>
<dbReference type="RefSeq" id="WP_281799712.1">
    <property type="nucleotide sequence ID" value="NZ_BSEC01000001.1"/>
</dbReference>
<proteinExistence type="inferred from homology"/>
<keyword evidence="2" id="KW-0270">Exopolysaccharide synthesis</keyword>
<evidence type="ECO:0000259" key="4">
    <source>
        <dbReference type="Pfam" id="PF02397"/>
    </source>
</evidence>
<dbReference type="PANTHER" id="PTHR30576">
    <property type="entry name" value="COLANIC BIOSYNTHESIS UDP-GLUCOSE LIPID CARRIER TRANSFERASE"/>
    <property type="match status" value="1"/>
</dbReference>
<reference evidence="5" key="1">
    <citation type="journal article" date="2023" name="Int. J. Syst. Evol. Microbiol.">
        <title>Methylocystis iwaonis sp. nov., a type II methane-oxidizing bacterium from surface soil of a rice paddy field in Japan, and emended description of the genus Methylocystis (ex Whittenbury et al. 1970) Bowman et al. 1993.</title>
        <authorList>
            <person name="Kaise H."/>
            <person name="Sawadogo J.B."/>
            <person name="Alam M.S."/>
            <person name="Ueno C."/>
            <person name="Dianou D."/>
            <person name="Shinjo R."/>
            <person name="Asakawa S."/>
        </authorList>
    </citation>
    <scope>NUCLEOTIDE SEQUENCE</scope>
    <source>
        <strain evidence="5">LMG27198</strain>
    </source>
</reference>
<keyword evidence="3" id="KW-0812">Transmembrane</keyword>
<evidence type="ECO:0000256" key="1">
    <source>
        <dbReference type="ARBA" id="ARBA00006464"/>
    </source>
</evidence>
<evidence type="ECO:0000256" key="2">
    <source>
        <dbReference type="ARBA" id="ARBA00023169"/>
    </source>
</evidence>
<keyword evidence="3" id="KW-1133">Transmembrane helix</keyword>
<keyword evidence="6" id="KW-1185">Reference proteome</keyword>
<sequence length="472" mass="52440">MLSFARVRTAFFIWDLALAVISPFIALWLRNPAMTPSTLDHFVIYGLASGVASLILLRVSGVASVAWRFFSMSDAVDAFVSISTGVIVGVMVGFFVDRLESVPRSLPFMQAVIQFVAYAGPRLVLKRLAAGERTASIRPTHVLLVGCNPTSYVYARAVETIGRGTMKVAAVLTHDPLMVGHSFCGIPIAATFDNIEAVIRKLKLRGVEIRRVILSASGEEIARHSLDKVLASAERLNIPVMDIHLLFTEIAGKPSQEDEFDIDVIKLRGAHWMFKRSLDIIAAAFLIIALSPLFLIAAALVVYDLGFPILFWQQRFGRHGKVFSVYKFRTMRDDGDHLSDAERTSSIGLILRLTRLDELPQLWNILIGDMSFIGPRPLLPIDQPEEISQRLAARPGLSGWAQVNGGRLVTPEEKRALDLWYIAHASLWLDIRIALMTVPVLLHGDIYNRREIGRAVDWLQAHEESALLEEAS</sequence>
<feature type="transmembrane region" description="Helical" evidence="3">
    <location>
        <begin position="78"/>
        <end position="96"/>
    </location>
</feature>
<feature type="transmembrane region" description="Helical" evidence="3">
    <location>
        <begin position="108"/>
        <end position="125"/>
    </location>
</feature>
<organism evidence="5 6">
    <name type="scientific">Methylocystis echinoides</name>
    <dbReference type="NCBI Taxonomy" id="29468"/>
    <lineage>
        <taxon>Bacteria</taxon>
        <taxon>Pseudomonadati</taxon>
        <taxon>Pseudomonadota</taxon>
        <taxon>Alphaproteobacteria</taxon>
        <taxon>Hyphomicrobiales</taxon>
        <taxon>Methylocystaceae</taxon>
        <taxon>Methylocystis</taxon>
    </lineage>
</organism>
<dbReference type="InterPro" id="IPR003362">
    <property type="entry name" value="Bact_transf"/>
</dbReference>
<protein>
    <recommendedName>
        <fullName evidence="4">Bacterial sugar transferase domain-containing protein</fullName>
    </recommendedName>
</protein>
<name>A0A9W6GQR1_9HYPH</name>
<dbReference type="GO" id="GO:0000271">
    <property type="term" value="P:polysaccharide biosynthetic process"/>
    <property type="evidence" value="ECO:0007669"/>
    <property type="project" value="UniProtKB-KW"/>
</dbReference>
<dbReference type="Proteomes" id="UP001144323">
    <property type="component" value="Unassembled WGS sequence"/>
</dbReference>
<evidence type="ECO:0000313" key="6">
    <source>
        <dbReference type="Proteomes" id="UP001144323"/>
    </source>
</evidence>
<evidence type="ECO:0000313" key="5">
    <source>
        <dbReference type="EMBL" id="GLI91155.1"/>
    </source>
</evidence>
<dbReference type="AlphaFoldDB" id="A0A9W6GQR1"/>
<comment type="caution">
    <text evidence="5">The sequence shown here is derived from an EMBL/GenBank/DDBJ whole genome shotgun (WGS) entry which is preliminary data.</text>
</comment>
<accession>A0A9W6GQR1</accession>
<comment type="similarity">
    <text evidence="1">Belongs to the bacterial sugar transferase family.</text>
</comment>
<keyword evidence="3" id="KW-0472">Membrane</keyword>
<dbReference type="Gene3D" id="3.40.50.720">
    <property type="entry name" value="NAD(P)-binding Rossmann-like Domain"/>
    <property type="match status" value="1"/>
</dbReference>
<feature type="transmembrane region" description="Helical" evidence="3">
    <location>
        <begin position="280"/>
        <end position="303"/>
    </location>
</feature>
<evidence type="ECO:0000256" key="3">
    <source>
        <dbReference type="SAM" id="Phobius"/>
    </source>
</evidence>
<dbReference type="Pfam" id="PF02397">
    <property type="entry name" value="Bac_transf"/>
    <property type="match status" value="1"/>
</dbReference>